<sequence length="75" mass="7653">MFGKGLRGTVRDCDQGDEARAKAIQQLESQAPAGHHLCLDPIYSTGQTTGTGTGEPEEGTPSPSPGPSPTPPGAH</sequence>
<proteinExistence type="predicted"/>
<organism evidence="2 3">
    <name type="scientific">Streptomyces aurantiogriseus</name>
    <dbReference type="NCBI Taxonomy" id="66870"/>
    <lineage>
        <taxon>Bacteria</taxon>
        <taxon>Bacillati</taxon>
        <taxon>Actinomycetota</taxon>
        <taxon>Actinomycetes</taxon>
        <taxon>Kitasatosporales</taxon>
        <taxon>Streptomycetaceae</taxon>
        <taxon>Streptomyces</taxon>
    </lineage>
</organism>
<feature type="compositionally biased region" description="Pro residues" evidence="1">
    <location>
        <begin position="62"/>
        <end position="75"/>
    </location>
</feature>
<reference evidence="2" key="2">
    <citation type="submission" date="2020-09" db="EMBL/GenBank/DDBJ databases">
        <authorList>
            <person name="Sun Q."/>
            <person name="Ohkuma M."/>
        </authorList>
    </citation>
    <scope>NUCLEOTIDE SEQUENCE</scope>
    <source>
        <strain evidence="2">JCM 4346</strain>
    </source>
</reference>
<reference evidence="2" key="1">
    <citation type="journal article" date="2014" name="Int. J. Syst. Evol. Microbiol.">
        <title>Complete genome sequence of Corynebacterium casei LMG S-19264T (=DSM 44701T), isolated from a smear-ripened cheese.</title>
        <authorList>
            <consortium name="US DOE Joint Genome Institute (JGI-PGF)"/>
            <person name="Walter F."/>
            <person name="Albersmeier A."/>
            <person name="Kalinowski J."/>
            <person name="Ruckert C."/>
        </authorList>
    </citation>
    <scope>NUCLEOTIDE SEQUENCE</scope>
    <source>
        <strain evidence="2">JCM 4346</strain>
    </source>
</reference>
<name>A0A918BYN4_9ACTN</name>
<evidence type="ECO:0000313" key="3">
    <source>
        <dbReference type="Proteomes" id="UP000658320"/>
    </source>
</evidence>
<dbReference type="EMBL" id="BMSX01000002">
    <property type="protein sequence ID" value="GGQ97032.1"/>
    <property type="molecule type" value="Genomic_DNA"/>
</dbReference>
<evidence type="ECO:0000313" key="2">
    <source>
        <dbReference type="EMBL" id="GGQ97032.1"/>
    </source>
</evidence>
<keyword evidence="3" id="KW-1185">Reference proteome</keyword>
<feature type="region of interest" description="Disordered" evidence="1">
    <location>
        <begin position="30"/>
        <end position="75"/>
    </location>
</feature>
<accession>A0A918BYN4</accession>
<protein>
    <submittedName>
        <fullName evidence="2">Uncharacterized protein</fullName>
    </submittedName>
</protein>
<evidence type="ECO:0000256" key="1">
    <source>
        <dbReference type="SAM" id="MobiDB-lite"/>
    </source>
</evidence>
<dbReference type="Proteomes" id="UP000658320">
    <property type="component" value="Unassembled WGS sequence"/>
</dbReference>
<gene>
    <name evidence="2" type="ORF">GCM10010251_09870</name>
</gene>
<comment type="caution">
    <text evidence="2">The sequence shown here is derived from an EMBL/GenBank/DDBJ whole genome shotgun (WGS) entry which is preliminary data.</text>
</comment>
<dbReference type="AlphaFoldDB" id="A0A918BYN4"/>